<dbReference type="EMBL" id="JBHSSL010000080">
    <property type="protein sequence ID" value="MFC6170986.1"/>
    <property type="molecule type" value="Genomic_DNA"/>
</dbReference>
<gene>
    <name evidence="11" type="ORF">ACFQGP_10460</name>
</gene>
<evidence type="ECO:0000256" key="4">
    <source>
        <dbReference type="ARBA" id="ARBA00022684"/>
    </source>
</evidence>
<dbReference type="InterPro" id="IPR006334">
    <property type="entry name" value="Glut_cys_ligase"/>
</dbReference>
<evidence type="ECO:0000313" key="12">
    <source>
        <dbReference type="Proteomes" id="UP001596289"/>
    </source>
</evidence>
<evidence type="ECO:0000256" key="9">
    <source>
        <dbReference type="RuleBase" id="RU004391"/>
    </source>
</evidence>
<comment type="caution">
    <text evidence="11">The sequence shown here is derived from an EMBL/GenBank/DDBJ whole genome shotgun (WGS) entry which is preliminary data.</text>
</comment>
<evidence type="ECO:0000256" key="2">
    <source>
        <dbReference type="ARBA" id="ARBA00012220"/>
    </source>
</evidence>
<dbReference type="PANTHER" id="PTHR38761">
    <property type="entry name" value="GLUTAMATE--CYSTEINE LIGASE"/>
    <property type="match status" value="1"/>
</dbReference>
<keyword evidence="12" id="KW-1185">Reference proteome</keyword>
<reference evidence="12" key="1">
    <citation type="journal article" date="2019" name="Int. J. Syst. Evol. Microbiol.">
        <title>The Global Catalogue of Microorganisms (GCM) 10K type strain sequencing project: providing services to taxonomists for standard genome sequencing and annotation.</title>
        <authorList>
            <consortium name="The Broad Institute Genomics Platform"/>
            <consortium name="The Broad Institute Genome Sequencing Center for Infectious Disease"/>
            <person name="Wu L."/>
            <person name="Ma J."/>
        </authorList>
    </citation>
    <scope>NUCLEOTIDE SEQUENCE [LARGE SCALE GENOMIC DNA]</scope>
    <source>
        <strain evidence="12">CCM 8904</strain>
    </source>
</reference>
<dbReference type="Gene3D" id="3.30.590.20">
    <property type="match status" value="1"/>
</dbReference>
<evidence type="ECO:0000256" key="5">
    <source>
        <dbReference type="ARBA" id="ARBA00022741"/>
    </source>
</evidence>
<dbReference type="RefSeq" id="WP_125554365.1">
    <property type="nucleotide sequence ID" value="NZ_JBHSSL010000080.1"/>
</dbReference>
<dbReference type="EC" id="6.3.2.2" evidence="2 9"/>
<evidence type="ECO:0000256" key="7">
    <source>
        <dbReference type="ARBA" id="ARBA00048819"/>
    </source>
</evidence>
<evidence type="ECO:0000256" key="6">
    <source>
        <dbReference type="ARBA" id="ARBA00022840"/>
    </source>
</evidence>
<keyword evidence="5" id="KW-0547">Nucleotide-binding</keyword>
<evidence type="ECO:0000256" key="3">
    <source>
        <dbReference type="ARBA" id="ARBA00022598"/>
    </source>
</evidence>
<dbReference type="PANTHER" id="PTHR38761:SF1">
    <property type="entry name" value="GLUTAMATE--CYSTEINE LIGASE"/>
    <property type="match status" value="1"/>
</dbReference>
<dbReference type="InterPro" id="IPR007370">
    <property type="entry name" value="Glu_cys_ligase"/>
</dbReference>
<feature type="domain" description="Glutamate--cysteine ligase" evidence="10">
    <location>
        <begin position="4"/>
        <end position="240"/>
    </location>
</feature>
<accession>A0ABW1REH6</accession>
<evidence type="ECO:0000313" key="11">
    <source>
        <dbReference type="EMBL" id="MFC6170986.1"/>
    </source>
</evidence>
<dbReference type="Proteomes" id="UP001596289">
    <property type="component" value="Unassembled WGS sequence"/>
</dbReference>
<dbReference type="SUPFAM" id="SSF55931">
    <property type="entry name" value="Glutamine synthetase/guanido kinase"/>
    <property type="match status" value="1"/>
</dbReference>
<name>A0ABW1REH6_9LACO</name>
<keyword evidence="6" id="KW-0067">ATP-binding</keyword>
<feature type="domain" description="Glutamate--cysteine ligase" evidence="10">
    <location>
        <begin position="247"/>
        <end position="313"/>
    </location>
</feature>
<evidence type="ECO:0000256" key="1">
    <source>
        <dbReference type="ARBA" id="ARBA00005006"/>
    </source>
</evidence>
<sequence length="475" mass="53254">MRNLLTDPQQQALLQQSRLGVEVEEHRIDQAGQLSRAPHPPILGSRQFHPYFQSDFAETQAELITDPHSSMTKLSQQLATLQMVFTQAMQPDELIWPLSLPPAVSTADLDFIAAHFERPAYQSYRDYLLAKYGIPHEITTGSHVSFSLPAALLAGQSIATRNQIYFHIVQNFMLTRWLLTYLFGATPQAAANYFATPPAALKQPVRSIRNSQYGFTNDASERVSYSSLSAHLAGIDNGVSNGDFYSAHEFYGPVRLKNQEHLAAFKTQGIDYLEFRTFDLDPFSASAISLTTLRFFKVFLSYLAVRPLPADLPHALAAAQQKNHQVALERPDSQCAFATEMHDWLHQLQIFSQSWPTTYQQAVATIAQRVDRPALTPSAKLVAQPAVATFALQQARRYHQEHQTQPLPEAAGLNHDQRQLLIAAYQRGLRINHQAEQIQLCGQQQVISLQQIDLNGLSAAARLTQLFPELQQKSS</sequence>
<proteinExistence type="inferred from homology"/>
<keyword evidence="3 8" id="KW-0436">Ligase</keyword>
<evidence type="ECO:0000259" key="10">
    <source>
        <dbReference type="Pfam" id="PF04262"/>
    </source>
</evidence>
<organism evidence="11 12">
    <name type="scientific">Loigolactobacillus jiayinensis</name>
    <dbReference type="NCBI Taxonomy" id="2486016"/>
    <lineage>
        <taxon>Bacteria</taxon>
        <taxon>Bacillati</taxon>
        <taxon>Bacillota</taxon>
        <taxon>Bacilli</taxon>
        <taxon>Lactobacillales</taxon>
        <taxon>Lactobacillaceae</taxon>
        <taxon>Loigolactobacillus</taxon>
    </lineage>
</organism>
<comment type="pathway">
    <text evidence="1 9">Sulfur metabolism; glutathione biosynthesis; glutathione from L-cysteine and L-glutamate: step 1/2.</text>
</comment>
<keyword evidence="4 8" id="KW-0317">Glutathione biosynthesis</keyword>
<comment type="catalytic activity">
    <reaction evidence="7 9">
        <text>L-cysteine + L-glutamate + ATP = gamma-L-glutamyl-L-cysteine + ADP + phosphate + H(+)</text>
        <dbReference type="Rhea" id="RHEA:13285"/>
        <dbReference type="ChEBI" id="CHEBI:15378"/>
        <dbReference type="ChEBI" id="CHEBI:29985"/>
        <dbReference type="ChEBI" id="CHEBI:30616"/>
        <dbReference type="ChEBI" id="CHEBI:35235"/>
        <dbReference type="ChEBI" id="CHEBI:43474"/>
        <dbReference type="ChEBI" id="CHEBI:58173"/>
        <dbReference type="ChEBI" id="CHEBI:456216"/>
        <dbReference type="EC" id="6.3.2.2"/>
    </reaction>
</comment>
<dbReference type="InterPro" id="IPR014746">
    <property type="entry name" value="Gln_synth/guanido_kin_cat_dom"/>
</dbReference>
<protein>
    <recommendedName>
        <fullName evidence="2 9">Glutamate--cysteine ligase</fullName>
        <ecNumber evidence="2 9">6.3.2.2</ecNumber>
    </recommendedName>
</protein>
<comment type="similarity">
    <text evidence="8">Belongs to the glutamate--cysteine ligase type 1 family.</text>
</comment>
<dbReference type="Pfam" id="PF04262">
    <property type="entry name" value="Glu_cys_ligase"/>
    <property type="match status" value="2"/>
</dbReference>
<evidence type="ECO:0000256" key="8">
    <source>
        <dbReference type="RuleBase" id="RU003544"/>
    </source>
</evidence>